<reference evidence="1 2" key="2">
    <citation type="submission" date="2014-10" db="EMBL/GenBank/DDBJ databases">
        <title>Paracoccus sanguinis sp. nov., isolated from clinical specimens of New York State patients.</title>
        <authorList>
            <person name="Mingle L.A."/>
            <person name="Cole J.A."/>
            <person name="Lapierre P."/>
            <person name="Musser K.A."/>
        </authorList>
    </citation>
    <scope>NUCLEOTIDE SEQUENCE [LARGE SCALE GENOMIC DNA]</scope>
    <source>
        <strain evidence="1 2">HAMBI 3106</strain>
    </source>
</reference>
<proteinExistence type="predicted"/>
<sequence length="114" mass="12972">MRIRRYDNRAITVGFLQCLVLGLIKGEIGDPVVNEIDRLSVDAELTIVVAKVTGVGDDRVYPSCRQNLPREHEFGIKILFRRIVVDDGDAFWRARSTLPNPFVLEHAERRVLKG</sequence>
<gene>
    <name evidence="1" type="ORF">IC63_13915</name>
</gene>
<organism evidence="1 2">
    <name type="scientific">Paracoccus sphaerophysae</name>
    <dbReference type="NCBI Taxonomy" id="690417"/>
    <lineage>
        <taxon>Bacteria</taxon>
        <taxon>Pseudomonadati</taxon>
        <taxon>Pseudomonadota</taxon>
        <taxon>Alphaproteobacteria</taxon>
        <taxon>Rhodobacterales</taxon>
        <taxon>Paracoccaceae</taxon>
        <taxon>Paracoccus</taxon>
    </lineage>
</organism>
<evidence type="ECO:0000313" key="1">
    <source>
        <dbReference type="EMBL" id="KGJ03009.1"/>
    </source>
</evidence>
<comment type="caution">
    <text evidence="1">The sequence shown here is derived from an EMBL/GenBank/DDBJ whole genome shotgun (WGS) entry which is preliminary data.</text>
</comment>
<evidence type="ECO:0000313" key="2">
    <source>
        <dbReference type="Proteomes" id="UP000029917"/>
    </source>
</evidence>
<reference evidence="1 2" key="1">
    <citation type="submission" date="2014-09" db="EMBL/GenBank/DDBJ databases">
        <authorList>
            <person name="McGinnis J.M."/>
            <person name="Wolfgang W.J."/>
        </authorList>
    </citation>
    <scope>NUCLEOTIDE SEQUENCE [LARGE SCALE GENOMIC DNA]</scope>
    <source>
        <strain evidence="1 2">HAMBI 3106</strain>
    </source>
</reference>
<name>A0A099EXW5_9RHOB</name>
<dbReference type="Proteomes" id="UP000029917">
    <property type="component" value="Unassembled WGS sequence"/>
</dbReference>
<keyword evidence="2" id="KW-1185">Reference proteome</keyword>
<dbReference type="EMBL" id="JRKS01000058">
    <property type="protein sequence ID" value="KGJ03009.1"/>
    <property type="molecule type" value="Genomic_DNA"/>
</dbReference>
<dbReference type="AlphaFoldDB" id="A0A099EXW5"/>
<protein>
    <submittedName>
        <fullName evidence="1">Uncharacterized protein</fullName>
    </submittedName>
</protein>
<accession>A0A099EXW5</accession>